<dbReference type="KEGG" id="tsq:D3A95_13230"/>
<organism evidence="1 2">
    <name type="scientific">Thermosynechococcus sichuanensis E542</name>
    <dbReference type="NCBI Taxonomy" id="2016101"/>
    <lineage>
        <taxon>Bacteria</taxon>
        <taxon>Bacillati</taxon>
        <taxon>Cyanobacteriota</taxon>
        <taxon>Cyanophyceae</taxon>
        <taxon>Acaryochloridales</taxon>
        <taxon>Thermosynechococcaceae</taxon>
        <taxon>Thermosynechococcus</taxon>
        <taxon>Thermosynechococcus sichuanensis</taxon>
    </lineage>
</organism>
<gene>
    <name evidence="1" type="ORF">D3A95_13230</name>
</gene>
<evidence type="ECO:0000313" key="1">
    <source>
        <dbReference type="EMBL" id="QLL29973.1"/>
    </source>
</evidence>
<dbReference type="Gene3D" id="3.30.70.2940">
    <property type="match status" value="1"/>
</dbReference>
<dbReference type="Proteomes" id="UP000261812">
    <property type="component" value="Chromosome"/>
</dbReference>
<sequence>MANKLNWYRLDPLDVLLFRDSRPFQPGEGSWAKSLFPPLPITVFQALRSLCNPYTERRQNLEFLGPLLIDDKNQVWVDTPKDLVCIGTKSNEKADMNDRADLSKVKGFARTQPASTEDPAWKHICHPLAGNLRPIVEPTLKENEQPQGRPAPLMRLDALVLYLQGKLDQLKPKEHFHDFPWSTQVLPHIKMQTQSRNVEDEAGYFTEVANRMHPGWGLVAGISVPNLEGVVRIGGEGHQAQVHSLKEHPFAVLEAFQGTGQETVAYVLTPGLAQVAADAPIYGLYPHDWQDNLIGVVGDRPLLAGGLSTVTRRSGQERLGYSAQRAYVRAGTLYYFAAPPHPQPQQLLSGVAAKARTTFEKLHYGQLLWGTA</sequence>
<dbReference type="InterPro" id="IPR019117">
    <property type="entry name" value="CRISPR-assoc_protein_Cmr3"/>
</dbReference>
<dbReference type="RefSeq" id="WP_181496671.1">
    <property type="nucleotide sequence ID" value="NZ_CP032152.1"/>
</dbReference>
<evidence type="ECO:0000313" key="2">
    <source>
        <dbReference type="Proteomes" id="UP000261812"/>
    </source>
</evidence>
<name>A0A7D6IR91_9CYAN</name>
<accession>A0A7D6IR91</accession>
<dbReference type="Pfam" id="PF09700">
    <property type="entry name" value="Cas_Cmr3"/>
    <property type="match status" value="1"/>
</dbReference>
<dbReference type="EMBL" id="CP032152">
    <property type="protein sequence ID" value="QLL29973.1"/>
    <property type="molecule type" value="Genomic_DNA"/>
</dbReference>
<protein>
    <submittedName>
        <fullName evidence="1">CRISPR-associated protein</fullName>
    </submittedName>
</protein>
<reference evidence="2" key="1">
    <citation type="submission" date="2018-09" db="EMBL/GenBank/DDBJ databases">
        <title>Complete genome sequence of thermophilic cyanobacteria strain Thermosynechococcus elongatus PKUAC-SCTE542.</title>
        <authorList>
            <person name="Liang Y."/>
            <person name="Tang J."/>
            <person name="Daroch M."/>
        </authorList>
    </citation>
    <scope>NUCLEOTIDE SEQUENCE [LARGE SCALE GENOMIC DNA]</scope>
    <source>
        <strain evidence="2">E542</strain>
    </source>
</reference>
<dbReference type="AlphaFoldDB" id="A0A7D6IR91"/>
<keyword evidence="2" id="KW-1185">Reference proteome</keyword>
<proteinExistence type="predicted"/>